<evidence type="ECO:0000256" key="5">
    <source>
        <dbReference type="HAMAP-Rule" id="MF_00960"/>
    </source>
</evidence>
<dbReference type="OrthoDB" id="6329at2157"/>
<evidence type="ECO:0000313" key="9">
    <source>
        <dbReference type="Proteomes" id="UP000266745"/>
    </source>
</evidence>
<comment type="similarity">
    <text evidence="5">Belongs to the DeoC/FbaB aldolase family. ADHS subfamily.</text>
</comment>
<feature type="binding site" evidence="5">
    <location>
        <begin position="198"/>
        <end position="199"/>
    </location>
    <ligand>
        <name>1-deoxy-D-threo-hexo-2,5-diulose 6-phosphate</name>
        <dbReference type="ChEBI" id="CHEBI:58861"/>
    </ligand>
</feature>
<dbReference type="GO" id="GO:0004332">
    <property type="term" value="F:fructose-bisphosphate aldolase activity"/>
    <property type="evidence" value="ECO:0007669"/>
    <property type="project" value="InterPro"/>
</dbReference>
<dbReference type="GO" id="GO:0016836">
    <property type="term" value="F:hydro-lyase activity"/>
    <property type="evidence" value="ECO:0007669"/>
    <property type="project" value="InterPro"/>
</dbReference>
<feature type="active site" description="Schiff-base intermediate with substrate" evidence="5">
    <location>
        <position position="173"/>
    </location>
</feature>
<dbReference type="GO" id="GO:0016744">
    <property type="term" value="F:transketolase or transaldolase activity"/>
    <property type="evidence" value="ECO:0007669"/>
    <property type="project" value="UniProtKB-UniRule"/>
</dbReference>
<name>A0A3G1B0B4_9ARCH</name>
<dbReference type="InterPro" id="IPR041720">
    <property type="entry name" value="FbaB-like"/>
</dbReference>
<dbReference type="PANTHER" id="PTHR47916:SF1">
    <property type="entry name" value="3-HYDROXY-5-PHOSPHONOOXYPENTANE-2,4-DIONE THIOLASE"/>
    <property type="match status" value="1"/>
</dbReference>
<keyword evidence="3 5" id="KW-0057">Aromatic amino acid biosynthesis</keyword>
<feature type="active site" description="Proton acceptor" evidence="5">
    <location>
        <position position="24"/>
    </location>
</feature>
<dbReference type="SUPFAM" id="SSF51569">
    <property type="entry name" value="Aldolase"/>
    <property type="match status" value="1"/>
</dbReference>
<feature type="binding site" evidence="5">
    <location>
        <begin position="142"/>
        <end position="144"/>
    </location>
    <ligand>
        <name>1-deoxy-D-threo-hexo-2,5-diulose 6-phosphate</name>
        <dbReference type="ChEBI" id="CHEBI:58861"/>
    </ligand>
</feature>
<dbReference type="Pfam" id="PF01791">
    <property type="entry name" value="DeoC"/>
    <property type="match status" value="1"/>
</dbReference>
<dbReference type="InterPro" id="IPR010210">
    <property type="entry name" value="ADH_synthase"/>
</dbReference>
<dbReference type="KEGG" id="tah:SU86_003320"/>
<dbReference type="CDD" id="cd00958">
    <property type="entry name" value="DhnA"/>
    <property type="match status" value="1"/>
</dbReference>
<dbReference type="InterPro" id="IPR013785">
    <property type="entry name" value="Aldolase_TIM"/>
</dbReference>
<comment type="catalytic activity">
    <reaction evidence="5">
        <text>1-deoxy-D-threo-hexo-2,5-diulose 6-phosphate + L-aspartate 4-semialdehyde = 2,3-dioxopropyl phosphate + 2-amino-2,3,7-trideoxy-D-lyxo-hept-6-ulosonate</text>
        <dbReference type="Rhea" id="RHEA:25952"/>
        <dbReference type="ChEBI" id="CHEBI:58859"/>
        <dbReference type="ChEBI" id="CHEBI:58860"/>
        <dbReference type="ChEBI" id="CHEBI:58861"/>
        <dbReference type="ChEBI" id="CHEBI:537519"/>
        <dbReference type="EC" id="2.2.1.10"/>
    </reaction>
</comment>
<dbReference type="PANTHER" id="PTHR47916">
    <property type="entry name" value="FRUCTOSE-BISPHOSPHATE ALDOLASE CLASS 1"/>
    <property type="match status" value="1"/>
</dbReference>
<dbReference type="EMBL" id="CP011097">
    <property type="protein sequence ID" value="AJZ75562.1"/>
    <property type="molecule type" value="Genomic_DNA"/>
</dbReference>
<dbReference type="GeneID" id="24875420"/>
<keyword evidence="1 5" id="KW-0028">Amino-acid biosynthesis</keyword>
<dbReference type="Proteomes" id="UP000266745">
    <property type="component" value="Chromosome"/>
</dbReference>
<evidence type="ECO:0000256" key="7">
    <source>
        <dbReference type="PIRSR" id="PIRSR038992-1"/>
    </source>
</evidence>
<dbReference type="AlphaFoldDB" id="A0A3G1B0B4"/>
<feature type="active site" description="Proton donor" evidence="5 7">
    <location>
        <position position="142"/>
    </location>
</feature>
<gene>
    <name evidence="5" type="primary">aroA'</name>
    <name evidence="8" type="ORF">SU86_003320</name>
</gene>
<dbReference type="SMART" id="SM01133">
    <property type="entry name" value="DeoC"/>
    <property type="match status" value="1"/>
</dbReference>
<dbReference type="PIRSF" id="PIRSF038992">
    <property type="entry name" value="Aldolase_Ia"/>
    <property type="match status" value="1"/>
</dbReference>
<keyword evidence="9" id="KW-1185">Reference proteome</keyword>
<evidence type="ECO:0000256" key="4">
    <source>
        <dbReference type="ARBA" id="ARBA00023270"/>
    </source>
</evidence>
<evidence type="ECO:0000256" key="2">
    <source>
        <dbReference type="ARBA" id="ARBA00022679"/>
    </source>
</evidence>
<dbReference type="HAMAP" id="MF_00960">
    <property type="entry name" value="ADH_synthase"/>
    <property type="match status" value="1"/>
</dbReference>
<dbReference type="Gene3D" id="3.20.20.70">
    <property type="entry name" value="Aldolase class I"/>
    <property type="match status" value="1"/>
</dbReference>
<keyword evidence="2 5" id="KW-0808">Transferase</keyword>
<dbReference type="STRING" id="1603555.SU86_003320"/>
<feature type="active site" description="Schiff-base intermediate with dihydroxyacetone-P" evidence="7">
    <location>
        <position position="173"/>
    </location>
</feature>
<sequence>MVSGLQIRMDRILRKGKMLCIPMDHGISSGPIEGLESPARVISQCETKGLTSVIINKGILKTLPKPTRIGILVHYSSSTSLSMSPNRKMLSGTVEEALRLGADGVSLHINVGGKEEPEMLEQLGLTASECHKWNMPLLAMMYPRGENVKNPHDPEIVGHVARIGAELGADIVKTLYTGDIDSFAKIVKSTPVPVVIAGGPKAKTDEDVLQMTEDAMKAGAKGVTYGRNIFAHKNPDKIVDALAGIIFRKESAKEAAKRIAKN</sequence>
<feature type="binding site" evidence="5">
    <location>
        <begin position="226"/>
        <end position="227"/>
    </location>
    <ligand>
        <name>1-deoxy-D-threo-hexo-2,5-diulose 6-phosphate</name>
        <dbReference type="ChEBI" id="CHEBI:58861"/>
    </ligand>
</feature>
<dbReference type="NCBIfam" id="TIGR01949">
    <property type="entry name" value="ADH_synth"/>
    <property type="match status" value="1"/>
</dbReference>
<dbReference type="NCBIfam" id="NF005556">
    <property type="entry name" value="PRK07226.1"/>
    <property type="match status" value="1"/>
</dbReference>
<reference evidence="8 9" key="1">
    <citation type="journal article" date="2016" name="Sci. Rep.">
        <title>A novel ammonia-oxidizing archaeon from wastewater treatment plant: Its enrichment, physiological and genomic characteristics.</title>
        <authorList>
            <person name="Li Y."/>
            <person name="Ding K."/>
            <person name="Wen X."/>
            <person name="Zhang B."/>
            <person name="Shen B."/>
            <person name="Yang Y."/>
        </authorList>
    </citation>
    <scope>NUCLEOTIDE SEQUENCE [LARGE SCALE GENOMIC DNA]</scope>
    <source>
        <strain evidence="8 9">SAT1</strain>
    </source>
</reference>
<dbReference type="RefSeq" id="WP_048188321.1">
    <property type="nucleotide sequence ID" value="NZ_CP011097.1"/>
</dbReference>
<dbReference type="InterPro" id="IPR002915">
    <property type="entry name" value="DeoC/FbaB/LacD_aldolase"/>
</dbReference>
<comment type="function">
    <text evidence="5">Catalyzes a transaldol reaction between 6-deoxy-5-ketofructose 1-phosphate (DKFP) and L-aspartate semialdehyde (ASA) with an elimination of hydroxypyruvaldehyde phosphate to yield 2-amino-3,7-dideoxy-D-threo-hept-6-ulosonate (ADH). Plays a key role in an alternative pathway of the biosynthesis of 3-dehydroquinate (DHQ), which is involved in the canonical pathway for the biosynthesis of aromatic amino acids.</text>
</comment>
<dbReference type="InterPro" id="IPR050456">
    <property type="entry name" value="DeoC/FbaB_aldolase"/>
</dbReference>
<dbReference type="GO" id="GO:0008652">
    <property type="term" value="P:amino acid biosynthetic process"/>
    <property type="evidence" value="ECO:0007669"/>
    <property type="project" value="UniProtKB-KW"/>
</dbReference>
<feature type="binding site" evidence="5">
    <location>
        <begin position="24"/>
        <end position="28"/>
    </location>
    <ligand>
        <name>1-deoxy-D-threo-hexo-2,5-diulose 6-phosphate</name>
        <dbReference type="ChEBI" id="CHEBI:58861"/>
    </ligand>
</feature>
<comment type="subunit">
    <text evidence="5">Homodecamer.</text>
</comment>
<dbReference type="EC" id="2.2.1.10" evidence="5 6"/>
<protein>
    <recommendedName>
        <fullName evidence="5 6">2-amino-3,7-dideoxy-D-threo-hept-6-ulosonate synthase</fullName>
        <shortName evidence="5">ADH synthase</shortName>
        <shortName evidence="5">ADHS</shortName>
        <shortName evidence="5">ADTH synthase</shortName>
        <ecNumber evidence="5 6">2.2.1.10</ecNumber>
    </recommendedName>
</protein>
<keyword evidence="4 5" id="KW-0704">Schiff base</keyword>
<proteinExistence type="inferred from homology"/>
<keyword evidence="8" id="KW-0456">Lyase</keyword>
<evidence type="ECO:0000256" key="3">
    <source>
        <dbReference type="ARBA" id="ARBA00023141"/>
    </source>
</evidence>
<accession>A0A3G1B0B4</accession>
<evidence type="ECO:0000256" key="1">
    <source>
        <dbReference type="ARBA" id="ARBA00022605"/>
    </source>
</evidence>
<dbReference type="GO" id="GO:0009073">
    <property type="term" value="P:aromatic amino acid family biosynthetic process"/>
    <property type="evidence" value="ECO:0007669"/>
    <property type="project" value="UniProtKB-UniRule"/>
</dbReference>
<evidence type="ECO:0000313" key="8">
    <source>
        <dbReference type="EMBL" id="AJZ75562.1"/>
    </source>
</evidence>
<evidence type="ECO:0000256" key="6">
    <source>
        <dbReference type="NCBIfam" id="TIGR01949"/>
    </source>
</evidence>
<organism evidence="8 9">
    <name type="scientific">Candidatus Nitrosotenuis cloacae</name>
    <dbReference type="NCBI Taxonomy" id="1603555"/>
    <lineage>
        <taxon>Archaea</taxon>
        <taxon>Nitrososphaerota</taxon>
        <taxon>Candidatus Nitrosotenuis</taxon>
    </lineage>
</organism>